<organism evidence="5 6">
    <name type="scientific">Flaviaesturariibacter flavus</name>
    <dbReference type="NCBI Taxonomy" id="2502780"/>
    <lineage>
        <taxon>Bacteria</taxon>
        <taxon>Pseudomonadati</taxon>
        <taxon>Bacteroidota</taxon>
        <taxon>Chitinophagia</taxon>
        <taxon>Chitinophagales</taxon>
        <taxon>Chitinophagaceae</taxon>
        <taxon>Flaviaestuariibacter</taxon>
    </lineage>
</organism>
<feature type="transmembrane region" description="Helical" evidence="2">
    <location>
        <begin position="788"/>
        <end position="805"/>
    </location>
</feature>
<dbReference type="Pfam" id="PF07494">
    <property type="entry name" value="Reg_prop"/>
    <property type="match status" value="1"/>
</dbReference>
<evidence type="ECO:0000256" key="1">
    <source>
        <dbReference type="ARBA" id="ARBA00022553"/>
    </source>
</evidence>
<dbReference type="InterPro" id="IPR013783">
    <property type="entry name" value="Ig-like_fold"/>
</dbReference>
<keyword evidence="6" id="KW-1185">Reference proteome</keyword>
<dbReference type="OrthoDB" id="9778366at2"/>
<dbReference type="SUPFAM" id="SSF63829">
    <property type="entry name" value="Calcium-dependent phosphotriesterase"/>
    <property type="match status" value="2"/>
</dbReference>
<name>A0A4R1BK68_9BACT</name>
<dbReference type="Gene3D" id="2.130.10.10">
    <property type="entry name" value="YVTN repeat-like/Quinoprotein amine dehydrogenase"/>
    <property type="match status" value="2"/>
</dbReference>
<evidence type="ECO:0000313" key="5">
    <source>
        <dbReference type="EMBL" id="TCJ17733.1"/>
    </source>
</evidence>
<keyword evidence="2" id="KW-0472">Membrane</keyword>
<dbReference type="RefSeq" id="WP_131447835.1">
    <property type="nucleotide sequence ID" value="NZ_SJZI01000008.1"/>
</dbReference>
<dbReference type="InterPro" id="IPR011110">
    <property type="entry name" value="Reg_prop"/>
</dbReference>
<keyword evidence="2" id="KW-1133">Transmembrane helix</keyword>
<dbReference type="Gene3D" id="2.60.40.10">
    <property type="entry name" value="Immunoglobulins"/>
    <property type="match status" value="1"/>
</dbReference>
<evidence type="ECO:0000256" key="2">
    <source>
        <dbReference type="SAM" id="Phobius"/>
    </source>
</evidence>
<keyword evidence="3" id="KW-0732">Signal</keyword>
<evidence type="ECO:0000259" key="4">
    <source>
        <dbReference type="Pfam" id="PF07495"/>
    </source>
</evidence>
<gene>
    <name evidence="5" type="ORF">EPD60_05975</name>
</gene>
<dbReference type="InterPro" id="IPR011123">
    <property type="entry name" value="Y_Y_Y"/>
</dbReference>
<sequence>MRRFLTLILFIGFLLPARAQQTRQYAFQHFTTAQGLASNFINNIAQDSDGFIWLATHNGLQRYDGNRFQTVRPMPHDASDGALDRVQSVWADQKGNIWLLATNNRVARFDTRRFEYREARVLPAQRTFTYVGKYLFEGEGGALFLKDDFGPLYRYDAATNTFRATNELPLSAAGARGAAQVQWDATERCYWICGDTGLVRYDPSTKQLAMRGHMPVNARISSFITEANVYQVYVSARYVYYWSWGAATSTPSFVRIDKRNDRKELWNLTKELGIGYHEPTGFLEQRSGRTWVHGNPILAEWTTRNHPFILVSRETANDGSIRFDQLYHAYEDRERNVWLATDNGIFLFNPDGQLFNSYNLMRPGGKPAEAPVQTVCQMADSSFFIGTWGSGLFYYDKDFNPLPLPPSLRALNFPSYWDIAVNKGTGQVWMGLQPGRIVVYDPRTKATRVFNPTVLRERTVRQVVSDLVGNIWLGLQDGRVLKWDIAKAKNDPSKGYEEVLKAGMVMKLHRDKLGYMWIGTWEGGLYQLNANTGKLVQSWTATGPEGYRLFNNQVTDMSHLDDSTMLITAGCINILNTHTGKITFFSSADGLPADNAISIQKDYSGIFWVGLANGLCRLNLNKRTAVFYDRRDGMVYDNFAKTGVELLSNGKLLFFTDHNILHFDPRRFQQTTPPQPPQITAITLQGVSLNMDSLRRSGRLELRYDRNALSFEFSGLTFTPQKKLHYFYRLEELDKGWMHMENDFRVSYNYLPPGHYTFQVRSENADGLTSDAAFSIPITVRPPLWQTWWFYALMILIGAFGLYLIDQERLRRLHSLQQVRTQIAGNLHQEVETTLSDIHVLSEIAKIRAGADIEQSKDFIDQISHKSRGMMEAMDDVLWSIDPANDSMHQTLMRIREFTDGIKSNHTMDIDLIVDRKVERLALRMVLRHELFFFYKESLQFLLAHVICDQVFINLKLKGDMLLLEIITSCEEEVPEFGNRYRESIGARVQNMNGLLEMTTDHSNLSIVLRVGL</sequence>
<feature type="signal peptide" evidence="3">
    <location>
        <begin position="1"/>
        <end position="19"/>
    </location>
</feature>
<keyword evidence="2" id="KW-0812">Transmembrane</keyword>
<protein>
    <recommendedName>
        <fullName evidence="4">Two component regulator three Y domain-containing protein</fullName>
    </recommendedName>
</protein>
<reference evidence="5 6" key="1">
    <citation type="submission" date="2019-03" db="EMBL/GenBank/DDBJ databases">
        <authorList>
            <person name="Kim M.K.M."/>
        </authorList>
    </citation>
    <scope>NUCLEOTIDE SEQUENCE [LARGE SCALE GENOMIC DNA]</scope>
    <source>
        <strain evidence="5 6">17J68-12</strain>
    </source>
</reference>
<dbReference type="GO" id="GO:0000155">
    <property type="term" value="F:phosphorelay sensor kinase activity"/>
    <property type="evidence" value="ECO:0007669"/>
    <property type="project" value="TreeGrafter"/>
</dbReference>
<feature type="domain" description="Two component regulator three Y" evidence="4">
    <location>
        <begin position="720"/>
        <end position="780"/>
    </location>
</feature>
<evidence type="ECO:0000313" key="6">
    <source>
        <dbReference type="Proteomes" id="UP000295334"/>
    </source>
</evidence>
<dbReference type="AlphaFoldDB" id="A0A4R1BK68"/>
<dbReference type="EMBL" id="SJZI01000008">
    <property type="protein sequence ID" value="TCJ17733.1"/>
    <property type="molecule type" value="Genomic_DNA"/>
</dbReference>
<dbReference type="PANTHER" id="PTHR43547">
    <property type="entry name" value="TWO-COMPONENT HISTIDINE KINASE"/>
    <property type="match status" value="1"/>
</dbReference>
<evidence type="ECO:0000256" key="3">
    <source>
        <dbReference type="SAM" id="SignalP"/>
    </source>
</evidence>
<proteinExistence type="predicted"/>
<dbReference type="Proteomes" id="UP000295334">
    <property type="component" value="Unassembled WGS sequence"/>
</dbReference>
<comment type="caution">
    <text evidence="5">The sequence shown here is derived from an EMBL/GenBank/DDBJ whole genome shotgun (WGS) entry which is preliminary data.</text>
</comment>
<accession>A0A4R1BK68</accession>
<keyword evidence="1" id="KW-0597">Phosphoprotein</keyword>
<dbReference type="PANTHER" id="PTHR43547:SF2">
    <property type="entry name" value="HYBRID SIGNAL TRANSDUCTION HISTIDINE KINASE C"/>
    <property type="match status" value="1"/>
</dbReference>
<dbReference type="SUPFAM" id="SSF101908">
    <property type="entry name" value="Putative isomerase YbhE"/>
    <property type="match status" value="1"/>
</dbReference>
<feature type="chain" id="PRO_5020229196" description="Two component regulator three Y domain-containing protein" evidence="3">
    <location>
        <begin position="20"/>
        <end position="1013"/>
    </location>
</feature>
<dbReference type="Pfam" id="PF07495">
    <property type="entry name" value="Y_Y_Y"/>
    <property type="match status" value="1"/>
</dbReference>
<dbReference type="InterPro" id="IPR015943">
    <property type="entry name" value="WD40/YVTN_repeat-like_dom_sf"/>
</dbReference>